<dbReference type="EMBL" id="JAALHA020000004">
    <property type="protein sequence ID" value="MDR9895161.1"/>
    <property type="molecule type" value="Genomic_DNA"/>
</dbReference>
<keyword evidence="3" id="KW-0949">S-adenosyl-L-methionine</keyword>
<accession>A0AAP5M4T8</accession>
<keyword evidence="8" id="KW-1185">Reference proteome</keyword>
<dbReference type="Pfam" id="PF00891">
    <property type="entry name" value="Methyltransf_2"/>
    <property type="match status" value="1"/>
</dbReference>
<dbReference type="InterPro" id="IPR012967">
    <property type="entry name" value="COMT_dimerisation"/>
</dbReference>
<dbReference type="InterPro" id="IPR016461">
    <property type="entry name" value="COMT-like"/>
</dbReference>
<evidence type="ECO:0000256" key="2">
    <source>
        <dbReference type="ARBA" id="ARBA00022679"/>
    </source>
</evidence>
<dbReference type="GO" id="GO:0046983">
    <property type="term" value="F:protein dimerization activity"/>
    <property type="evidence" value="ECO:0007669"/>
    <property type="project" value="InterPro"/>
</dbReference>
<gene>
    <name evidence="7" type="ORF">G7B40_011365</name>
</gene>
<protein>
    <submittedName>
        <fullName evidence="7">Acetylserotonin O-methyltransferase</fullName>
    </submittedName>
</protein>
<feature type="domain" description="O-methyltransferase C-terminal" evidence="5">
    <location>
        <begin position="97"/>
        <end position="304"/>
    </location>
</feature>
<dbReference type="AlphaFoldDB" id="A0AAP5M4T8"/>
<organism evidence="7 8">
    <name type="scientific">Aetokthonos hydrillicola Thurmond2011</name>
    <dbReference type="NCBI Taxonomy" id="2712845"/>
    <lineage>
        <taxon>Bacteria</taxon>
        <taxon>Bacillati</taxon>
        <taxon>Cyanobacteriota</taxon>
        <taxon>Cyanophyceae</taxon>
        <taxon>Nostocales</taxon>
        <taxon>Hapalosiphonaceae</taxon>
        <taxon>Aetokthonos</taxon>
    </lineage>
</organism>
<evidence type="ECO:0000313" key="8">
    <source>
        <dbReference type="Proteomes" id="UP000667802"/>
    </source>
</evidence>
<feature type="domain" description="O-methyltransferase dimerisation" evidence="6">
    <location>
        <begin position="3"/>
        <end position="74"/>
    </location>
</feature>
<dbReference type="SUPFAM" id="SSF53335">
    <property type="entry name" value="S-adenosyl-L-methionine-dependent methyltransferases"/>
    <property type="match status" value="1"/>
</dbReference>
<dbReference type="PANTHER" id="PTHR43712:SF2">
    <property type="entry name" value="O-METHYLTRANSFERASE CICE"/>
    <property type="match status" value="1"/>
</dbReference>
<name>A0AAP5M4T8_9CYAN</name>
<dbReference type="PIRSF" id="PIRSF005739">
    <property type="entry name" value="O-mtase"/>
    <property type="match status" value="1"/>
</dbReference>
<dbReference type="PROSITE" id="PS51683">
    <property type="entry name" value="SAM_OMT_II"/>
    <property type="match status" value="1"/>
</dbReference>
<evidence type="ECO:0000256" key="1">
    <source>
        <dbReference type="ARBA" id="ARBA00022603"/>
    </source>
</evidence>
<keyword evidence="2" id="KW-0808">Transferase</keyword>
<keyword evidence="1" id="KW-0489">Methyltransferase</keyword>
<comment type="caution">
    <text evidence="7">The sequence shown here is derived from an EMBL/GenBank/DDBJ whole genome shotgun (WGS) entry which is preliminary data.</text>
</comment>
<dbReference type="InterPro" id="IPR036390">
    <property type="entry name" value="WH_DNA-bd_sf"/>
</dbReference>
<evidence type="ECO:0000256" key="3">
    <source>
        <dbReference type="ARBA" id="ARBA00022691"/>
    </source>
</evidence>
<dbReference type="SUPFAM" id="SSF46785">
    <property type="entry name" value="Winged helix' DNA-binding domain"/>
    <property type="match status" value="1"/>
</dbReference>
<dbReference type="Proteomes" id="UP000667802">
    <property type="component" value="Unassembled WGS sequence"/>
</dbReference>
<dbReference type="Gene3D" id="1.10.10.10">
    <property type="entry name" value="Winged helix-like DNA-binding domain superfamily/Winged helix DNA-binding domain"/>
    <property type="match status" value="1"/>
</dbReference>
<evidence type="ECO:0000256" key="4">
    <source>
        <dbReference type="PIRSR" id="PIRSR005739-1"/>
    </source>
</evidence>
<proteinExistence type="predicted"/>
<evidence type="ECO:0000313" key="7">
    <source>
        <dbReference type="EMBL" id="MDR9895161.1"/>
    </source>
</evidence>
<evidence type="ECO:0000259" key="6">
    <source>
        <dbReference type="Pfam" id="PF08100"/>
    </source>
</evidence>
<evidence type="ECO:0000259" key="5">
    <source>
        <dbReference type="Pfam" id="PF00891"/>
    </source>
</evidence>
<dbReference type="Gene3D" id="3.40.50.150">
    <property type="entry name" value="Vaccinia Virus protein VP39"/>
    <property type="match status" value="1"/>
</dbReference>
<dbReference type="GO" id="GO:0032259">
    <property type="term" value="P:methylation"/>
    <property type="evidence" value="ECO:0007669"/>
    <property type="project" value="UniProtKB-KW"/>
</dbReference>
<dbReference type="InterPro" id="IPR036388">
    <property type="entry name" value="WH-like_DNA-bd_sf"/>
</dbReference>
<dbReference type="PANTHER" id="PTHR43712">
    <property type="entry name" value="PUTATIVE (AFU_ORTHOLOGUE AFUA_4G14580)-RELATED"/>
    <property type="match status" value="1"/>
</dbReference>
<dbReference type="Pfam" id="PF08100">
    <property type="entry name" value="Dimerisation"/>
    <property type="match status" value="1"/>
</dbReference>
<sequence>MVSSYWISQCIYVAAKLGIADLLKEGERHCEDIAVITGTNKDTLYRLLRALASIGIFAETQPHYFQLTPLGASLQSNCPNSTRNYALLLGEEFYQAWLNLMHSIQTGKNAFEDFYGMNLFEYYQKNPTAGQIFNQAMTDFSAAVSAAVLAAYDFSSIGKLVDVGGSNGSLLAAILQANPTMTGVVFDLPNVIDKAQDFLEQAGVSNRCQLVAGDFFESVPVGGDMYILKHIVHNWDWERASKILTRCYEAMTKQSKLLLIEQIISSGNEPCVAKLWDMHMLVVCPGGSERTEAEYRDLLKSTGFTLNKIIPTQSDVSLIEAVK</sequence>
<dbReference type="GO" id="GO:0008171">
    <property type="term" value="F:O-methyltransferase activity"/>
    <property type="evidence" value="ECO:0007669"/>
    <property type="project" value="InterPro"/>
</dbReference>
<reference evidence="8" key="1">
    <citation type="journal article" date="2021" name="Science">
        <title>Hunting the eagle killer: A cyanobacterial neurotoxin causes vacuolar myelinopathy.</title>
        <authorList>
            <person name="Breinlinger S."/>
            <person name="Phillips T.J."/>
            <person name="Haram B.N."/>
            <person name="Mares J."/>
            <person name="Martinez Yerena J.A."/>
            <person name="Hrouzek P."/>
            <person name="Sobotka R."/>
            <person name="Henderson W.M."/>
            <person name="Schmieder P."/>
            <person name="Williams S.M."/>
            <person name="Lauderdale J.D."/>
            <person name="Wilde H.D."/>
            <person name="Gerrin W."/>
            <person name="Kust A."/>
            <person name="Washington J.W."/>
            <person name="Wagner C."/>
            <person name="Geier B."/>
            <person name="Liebeke M."/>
            <person name="Enke H."/>
            <person name="Niedermeyer T.H.J."/>
            <person name="Wilde S.B."/>
        </authorList>
    </citation>
    <scope>NUCLEOTIDE SEQUENCE [LARGE SCALE GENOMIC DNA]</scope>
    <source>
        <strain evidence="8">Thurmond2011</strain>
    </source>
</reference>
<dbReference type="InterPro" id="IPR001077">
    <property type="entry name" value="COMT_C"/>
</dbReference>
<dbReference type="InterPro" id="IPR029063">
    <property type="entry name" value="SAM-dependent_MTases_sf"/>
</dbReference>
<feature type="active site" description="Proton acceptor" evidence="4">
    <location>
        <position position="233"/>
    </location>
</feature>